<evidence type="ECO:0000313" key="2">
    <source>
        <dbReference type="Proteomes" id="UP001369736"/>
    </source>
</evidence>
<dbReference type="RefSeq" id="WP_337701491.1">
    <property type="nucleotide sequence ID" value="NZ_JBBEGM010000002.1"/>
</dbReference>
<dbReference type="Proteomes" id="UP001369736">
    <property type="component" value="Unassembled WGS sequence"/>
</dbReference>
<sequence length="52" mass="5784">MPDHDDPRPTGGFEEVDLSVWIADQDVIDLAHYAREARLVHGSFGRHLVDGA</sequence>
<name>A0ABU8M296_9PSEU</name>
<gene>
    <name evidence="1" type="ORF">WCD58_08270</name>
</gene>
<proteinExistence type="predicted"/>
<accession>A0ABU8M296</accession>
<comment type="caution">
    <text evidence="1">The sequence shown here is derived from an EMBL/GenBank/DDBJ whole genome shotgun (WGS) entry which is preliminary data.</text>
</comment>
<reference evidence="1 2" key="1">
    <citation type="submission" date="2024-03" db="EMBL/GenBank/DDBJ databases">
        <title>Actinomycetospora sp. OC33-EN07, a novel actinomycete isolated from wild orchid (Aerides multiflora).</title>
        <authorList>
            <person name="Suriyachadkun C."/>
        </authorList>
    </citation>
    <scope>NUCLEOTIDE SEQUENCE [LARGE SCALE GENOMIC DNA]</scope>
    <source>
        <strain evidence="1 2">OC33-EN07</strain>
    </source>
</reference>
<dbReference type="EMBL" id="JBBEGM010000002">
    <property type="protein sequence ID" value="MEJ2861147.1"/>
    <property type="molecule type" value="Genomic_DNA"/>
</dbReference>
<organism evidence="1 2">
    <name type="scientific">Actinomycetospora flava</name>
    <dbReference type="NCBI Taxonomy" id="3129232"/>
    <lineage>
        <taxon>Bacteria</taxon>
        <taxon>Bacillati</taxon>
        <taxon>Actinomycetota</taxon>
        <taxon>Actinomycetes</taxon>
        <taxon>Pseudonocardiales</taxon>
        <taxon>Pseudonocardiaceae</taxon>
        <taxon>Actinomycetospora</taxon>
    </lineage>
</organism>
<keyword evidence="2" id="KW-1185">Reference proteome</keyword>
<evidence type="ECO:0000313" key="1">
    <source>
        <dbReference type="EMBL" id="MEJ2861147.1"/>
    </source>
</evidence>
<protein>
    <submittedName>
        <fullName evidence="1">Uncharacterized protein</fullName>
    </submittedName>
</protein>